<comment type="caution">
    <text evidence="1">The sequence shown here is derived from an EMBL/GenBank/DDBJ whole genome shotgun (WGS) entry which is preliminary data.</text>
</comment>
<evidence type="ECO:0000313" key="1">
    <source>
        <dbReference type="EMBL" id="KIH92478.1"/>
    </source>
</evidence>
<dbReference type="AlphaFoldDB" id="A0A0C2FN75"/>
<evidence type="ECO:0000313" key="2">
    <source>
        <dbReference type="Proteomes" id="UP000031575"/>
    </source>
</evidence>
<dbReference type="RefSeq" id="XP_040620488.1">
    <property type="nucleotide sequence ID" value="XM_040761531.1"/>
</dbReference>
<organism evidence="1 2">
    <name type="scientific">Sporothrix brasiliensis 5110</name>
    <dbReference type="NCBI Taxonomy" id="1398154"/>
    <lineage>
        <taxon>Eukaryota</taxon>
        <taxon>Fungi</taxon>
        <taxon>Dikarya</taxon>
        <taxon>Ascomycota</taxon>
        <taxon>Pezizomycotina</taxon>
        <taxon>Sordariomycetes</taxon>
        <taxon>Sordariomycetidae</taxon>
        <taxon>Ophiostomatales</taxon>
        <taxon>Ophiostomataceae</taxon>
        <taxon>Sporothrix</taxon>
    </lineage>
</organism>
<dbReference type="HOGENOM" id="CLU_1195540_0_0_1"/>
<accession>A0A0C2FN75</accession>
<name>A0A0C2FN75_9PEZI</name>
<dbReference type="GeneID" id="63676452"/>
<sequence>MELAGDVVLGTTSKSGTAMLLAHGERLTLVYGKSSDDKPVKIIGGYSSDTGRDAPFDGDAHATRDIRHIRQPAIVSMPTKLTAQSADDTYMSSAPLHDVVSVEVFHVPARGISRGLLLRYANGSVRGLGECRVSHDESFVVVDPVAICHRSLQYRAFEREARFDAIVDSVVRRLEMKLEGVAVSVARTTQHSHDEDGWTCHNIGQGVLHFHYTEKHEYAIAYEAEDRFRHAL</sequence>
<dbReference type="OrthoDB" id="4763081at2759"/>
<gene>
    <name evidence="1" type="ORF">SPBR_03228</name>
</gene>
<dbReference type="Proteomes" id="UP000031575">
    <property type="component" value="Unassembled WGS sequence"/>
</dbReference>
<dbReference type="VEuPathDB" id="FungiDB:SPBR_03228"/>
<proteinExistence type="predicted"/>
<protein>
    <submittedName>
        <fullName evidence="1">Uncharacterized protein</fullName>
    </submittedName>
</protein>
<reference evidence="1 2" key="1">
    <citation type="journal article" date="2014" name="BMC Genomics">
        <title>Comparative genomics of the major fungal agents of human and animal Sporotrichosis: Sporothrix schenckii and Sporothrix brasiliensis.</title>
        <authorList>
            <person name="Teixeira M.M."/>
            <person name="de Almeida L.G."/>
            <person name="Kubitschek-Barreira P."/>
            <person name="Alves F.L."/>
            <person name="Kioshima E.S."/>
            <person name="Abadio A.K."/>
            <person name="Fernandes L."/>
            <person name="Derengowski L.S."/>
            <person name="Ferreira K.S."/>
            <person name="Souza R.C."/>
            <person name="Ruiz J.C."/>
            <person name="de Andrade N.C."/>
            <person name="Paes H.C."/>
            <person name="Nicola A.M."/>
            <person name="Albuquerque P."/>
            <person name="Gerber A.L."/>
            <person name="Martins V.P."/>
            <person name="Peconick L.D."/>
            <person name="Neto A.V."/>
            <person name="Chaucanez C.B."/>
            <person name="Silva P.A."/>
            <person name="Cunha O.L."/>
            <person name="de Oliveira F.F."/>
            <person name="dos Santos T.C."/>
            <person name="Barros A.L."/>
            <person name="Soares M.A."/>
            <person name="de Oliveira L.M."/>
            <person name="Marini M.M."/>
            <person name="Villalobos-Duno H."/>
            <person name="Cunha M.M."/>
            <person name="de Hoog S."/>
            <person name="da Silveira J.F."/>
            <person name="Henrissat B."/>
            <person name="Nino-Vega G.A."/>
            <person name="Cisalpino P.S."/>
            <person name="Mora-Montes H.M."/>
            <person name="Almeida S.R."/>
            <person name="Stajich J.E."/>
            <person name="Lopes-Bezerra L.M."/>
            <person name="Vasconcelos A.T."/>
            <person name="Felipe M.S."/>
        </authorList>
    </citation>
    <scope>NUCLEOTIDE SEQUENCE [LARGE SCALE GENOMIC DNA]</scope>
    <source>
        <strain evidence="1 2">5110</strain>
    </source>
</reference>
<dbReference type="EMBL" id="AWTV01000006">
    <property type="protein sequence ID" value="KIH92478.1"/>
    <property type="molecule type" value="Genomic_DNA"/>
</dbReference>
<keyword evidence="2" id="KW-1185">Reference proteome</keyword>